<feature type="region of interest" description="Disordered" evidence="1">
    <location>
        <begin position="1"/>
        <end position="31"/>
    </location>
</feature>
<accession>A0ABX9KFS0</accession>
<comment type="caution">
    <text evidence="2">The sequence shown here is derived from an EMBL/GenBank/DDBJ whole genome shotgun (WGS) entry which is preliminary data.</text>
</comment>
<reference evidence="2 3" key="1">
    <citation type="submission" date="2018-08" db="EMBL/GenBank/DDBJ databases">
        <title>Draft genome sequence of Psychrilyobacter sp. strain SD5 isolated from Black Sea water.</title>
        <authorList>
            <person name="Yadav S."/>
            <person name="Villanueva L."/>
            <person name="Damste J.S.S."/>
        </authorList>
    </citation>
    <scope>NUCLEOTIDE SEQUENCE [LARGE SCALE GENOMIC DNA]</scope>
    <source>
        <strain evidence="2 3">SD5</strain>
    </source>
</reference>
<sequence length="79" mass="8962">MSSSSVEVEVESSNYYVNKNPQDNGDHEVHREDCEKLPSPANREYLGHFDCCEDAVEKAKQIFSQSNGCLYCSEKCHTN</sequence>
<organism evidence="2 3">
    <name type="scientific">Psychrilyobacter piezotolerans</name>
    <dbReference type="NCBI Taxonomy" id="2293438"/>
    <lineage>
        <taxon>Bacteria</taxon>
        <taxon>Fusobacteriati</taxon>
        <taxon>Fusobacteriota</taxon>
        <taxon>Fusobacteriia</taxon>
        <taxon>Fusobacteriales</taxon>
        <taxon>Fusobacteriaceae</taxon>
        <taxon>Psychrilyobacter</taxon>
    </lineage>
</organism>
<evidence type="ECO:0000313" key="3">
    <source>
        <dbReference type="Proteomes" id="UP000263486"/>
    </source>
</evidence>
<name>A0ABX9KFS0_9FUSO</name>
<protein>
    <submittedName>
        <fullName evidence="2">Uncharacterized protein</fullName>
    </submittedName>
</protein>
<gene>
    <name evidence="2" type="ORF">DYH56_10110</name>
</gene>
<feature type="compositionally biased region" description="Low complexity" evidence="1">
    <location>
        <begin position="1"/>
        <end position="13"/>
    </location>
</feature>
<feature type="compositionally biased region" description="Polar residues" evidence="1">
    <location>
        <begin position="14"/>
        <end position="23"/>
    </location>
</feature>
<proteinExistence type="predicted"/>
<dbReference type="Proteomes" id="UP000263486">
    <property type="component" value="Unassembled WGS sequence"/>
</dbReference>
<keyword evidence="3" id="KW-1185">Reference proteome</keyword>
<evidence type="ECO:0000313" key="2">
    <source>
        <dbReference type="EMBL" id="REI40650.1"/>
    </source>
</evidence>
<evidence type="ECO:0000256" key="1">
    <source>
        <dbReference type="SAM" id="MobiDB-lite"/>
    </source>
</evidence>
<dbReference type="EMBL" id="QUAJ01000017">
    <property type="protein sequence ID" value="REI40650.1"/>
    <property type="molecule type" value="Genomic_DNA"/>
</dbReference>
<dbReference type="RefSeq" id="WP_114642749.1">
    <property type="nucleotide sequence ID" value="NZ_JAACIO010000017.1"/>
</dbReference>